<name>A0A2U2BBA1_9BACT</name>
<protein>
    <recommendedName>
        <fullName evidence="3">N-sulphoglucosamine sulphohydrolase C-terminal domain-containing protein</fullName>
    </recommendedName>
</protein>
<evidence type="ECO:0008006" key="3">
    <source>
        <dbReference type="Google" id="ProtNLM"/>
    </source>
</evidence>
<dbReference type="EMBL" id="QEWP01000003">
    <property type="protein sequence ID" value="PWE00317.1"/>
    <property type="molecule type" value="Genomic_DNA"/>
</dbReference>
<dbReference type="AlphaFoldDB" id="A0A2U2BBA1"/>
<reference evidence="1 2" key="1">
    <citation type="submission" date="2018-05" db="EMBL/GenBank/DDBJ databases">
        <title>Marinilabilia rubrum sp. nov., isolated from saltern sediment.</title>
        <authorList>
            <person name="Zhang R."/>
        </authorList>
    </citation>
    <scope>NUCLEOTIDE SEQUENCE [LARGE SCALE GENOMIC DNA]</scope>
    <source>
        <strain evidence="1 2">WTE16</strain>
    </source>
</reference>
<dbReference type="SUPFAM" id="SSF53649">
    <property type="entry name" value="Alkaline phosphatase-like"/>
    <property type="match status" value="1"/>
</dbReference>
<dbReference type="Proteomes" id="UP000244956">
    <property type="component" value="Unassembled WGS sequence"/>
</dbReference>
<comment type="caution">
    <text evidence="1">The sequence shown here is derived from an EMBL/GenBank/DDBJ whole genome shotgun (WGS) entry which is preliminary data.</text>
</comment>
<accession>A0A2U2BBA1</accession>
<dbReference type="OrthoDB" id="1551263at2"/>
<keyword evidence="2" id="KW-1185">Reference proteome</keyword>
<dbReference type="RefSeq" id="WP_109263357.1">
    <property type="nucleotide sequence ID" value="NZ_QEWP01000003.1"/>
</dbReference>
<evidence type="ECO:0000313" key="2">
    <source>
        <dbReference type="Proteomes" id="UP000244956"/>
    </source>
</evidence>
<organism evidence="1 2">
    <name type="scientific">Marinilabilia rubra</name>
    <dbReference type="NCBI Taxonomy" id="2162893"/>
    <lineage>
        <taxon>Bacteria</taxon>
        <taxon>Pseudomonadati</taxon>
        <taxon>Bacteroidota</taxon>
        <taxon>Bacteroidia</taxon>
        <taxon>Marinilabiliales</taxon>
        <taxon>Marinilabiliaceae</taxon>
        <taxon>Marinilabilia</taxon>
    </lineage>
</organism>
<sequence>MKPFVDDPENGSWEGPDVALTVVKSPTGELTPIGQNYSIKSENWRYVRYENGKEELYNHQDDPYEWTNLAYDPIHAGKKAEMKQQLIDMVGDVDAYKNIIVLPASAKRN</sequence>
<dbReference type="InterPro" id="IPR017850">
    <property type="entry name" value="Alkaline_phosphatase_core_sf"/>
</dbReference>
<proteinExistence type="predicted"/>
<evidence type="ECO:0000313" key="1">
    <source>
        <dbReference type="EMBL" id="PWE00317.1"/>
    </source>
</evidence>
<gene>
    <name evidence="1" type="ORF">DDZ16_05090</name>
</gene>
<dbReference type="Gene3D" id="3.40.720.10">
    <property type="entry name" value="Alkaline Phosphatase, subunit A"/>
    <property type="match status" value="1"/>
</dbReference>